<accession>A0A0C4DRY4</accession>
<organism evidence="3 4">
    <name type="scientific">Magnaporthiopsis poae (strain ATCC 64411 / 73-15)</name>
    <name type="common">Kentucky bluegrass fungus</name>
    <name type="synonym">Magnaporthe poae</name>
    <dbReference type="NCBI Taxonomy" id="644358"/>
    <lineage>
        <taxon>Eukaryota</taxon>
        <taxon>Fungi</taxon>
        <taxon>Dikarya</taxon>
        <taxon>Ascomycota</taxon>
        <taxon>Pezizomycotina</taxon>
        <taxon>Sordariomycetes</taxon>
        <taxon>Sordariomycetidae</taxon>
        <taxon>Magnaporthales</taxon>
        <taxon>Magnaporthaceae</taxon>
        <taxon>Magnaporthiopsis</taxon>
    </lineage>
</organism>
<dbReference type="EMBL" id="GL876967">
    <property type="protein sequence ID" value="KLU83599.1"/>
    <property type="molecule type" value="Genomic_DNA"/>
</dbReference>
<dbReference type="Proteomes" id="UP000011715">
    <property type="component" value="Unassembled WGS sequence"/>
</dbReference>
<gene>
    <name evidence="2" type="ORF">MAPG_02652</name>
</gene>
<evidence type="ECO:0000313" key="2">
    <source>
        <dbReference type="EMBL" id="KLU83599.1"/>
    </source>
</evidence>
<reference evidence="3" key="4">
    <citation type="journal article" date="2015" name="G3 (Bethesda)">
        <title>Genome sequences of three phytopathogenic species of the Magnaporthaceae family of fungi.</title>
        <authorList>
            <person name="Okagaki L.H."/>
            <person name="Nunes C.C."/>
            <person name="Sailsbery J."/>
            <person name="Clay B."/>
            <person name="Brown D."/>
            <person name="John T."/>
            <person name="Oh Y."/>
            <person name="Young N."/>
            <person name="Fitzgerald M."/>
            <person name="Haas B.J."/>
            <person name="Zeng Q."/>
            <person name="Young S."/>
            <person name="Adiconis X."/>
            <person name="Fan L."/>
            <person name="Levin J.Z."/>
            <person name="Mitchell T.K."/>
            <person name="Okubara P.A."/>
            <person name="Farman M.L."/>
            <person name="Kohn L.M."/>
            <person name="Birren B."/>
            <person name="Ma L.-J."/>
            <person name="Dean R.A."/>
        </authorList>
    </citation>
    <scope>NUCLEOTIDE SEQUENCE</scope>
    <source>
        <strain evidence="3">ATCC 64411 / 73-15</strain>
    </source>
</reference>
<sequence>MSASGWPQAASGRSLGGRGSNREQPRPAGLSFTSTRILITSSESRGQVNTLALARDGVLAVSVMSPKERRDGRSTAVATGHDDRVLYTGLLAIRFSIPGWMASLLWCHPPVPSNRGPF</sequence>
<reference evidence="4" key="1">
    <citation type="submission" date="2010-05" db="EMBL/GenBank/DDBJ databases">
        <title>The genome sequence of Magnaporthe poae strain ATCC 64411.</title>
        <authorList>
            <person name="Ma L.-J."/>
            <person name="Dead R."/>
            <person name="Young S."/>
            <person name="Zeng Q."/>
            <person name="Koehrsen M."/>
            <person name="Alvarado L."/>
            <person name="Berlin A."/>
            <person name="Chapman S.B."/>
            <person name="Chen Z."/>
            <person name="Freedman E."/>
            <person name="Gellesch M."/>
            <person name="Goldberg J."/>
            <person name="Griggs A."/>
            <person name="Gujja S."/>
            <person name="Heilman E.R."/>
            <person name="Heiman D."/>
            <person name="Hepburn T."/>
            <person name="Howarth C."/>
            <person name="Jen D."/>
            <person name="Larson L."/>
            <person name="Mehta T."/>
            <person name="Neiman D."/>
            <person name="Pearson M."/>
            <person name="Roberts A."/>
            <person name="Saif S."/>
            <person name="Shea T."/>
            <person name="Shenoy N."/>
            <person name="Sisk P."/>
            <person name="Stolte C."/>
            <person name="Sykes S."/>
            <person name="Walk T."/>
            <person name="White J."/>
            <person name="Yandava C."/>
            <person name="Haas B."/>
            <person name="Nusbaum C."/>
            <person name="Birren B."/>
        </authorList>
    </citation>
    <scope>NUCLEOTIDE SEQUENCE [LARGE SCALE GENOMIC DNA]</scope>
    <source>
        <strain evidence="4">ATCC 64411 / 73-15</strain>
    </source>
</reference>
<keyword evidence="4" id="KW-1185">Reference proteome</keyword>
<reference evidence="2" key="3">
    <citation type="submission" date="2011-03" db="EMBL/GenBank/DDBJ databases">
        <title>Annotation of Magnaporthe poae ATCC 64411.</title>
        <authorList>
            <person name="Ma L.-J."/>
            <person name="Dead R."/>
            <person name="Young S.K."/>
            <person name="Zeng Q."/>
            <person name="Gargeya S."/>
            <person name="Fitzgerald M."/>
            <person name="Haas B."/>
            <person name="Abouelleil A."/>
            <person name="Alvarado L."/>
            <person name="Arachchi H.M."/>
            <person name="Berlin A."/>
            <person name="Brown A."/>
            <person name="Chapman S.B."/>
            <person name="Chen Z."/>
            <person name="Dunbar C."/>
            <person name="Freedman E."/>
            <person name="Gearin G."/>
            <person name="Gellesch M."/>
            <person name="Goldberg J."/>
            <person name="Griggs A."/>
            <person name="Gujja S."/>
            <person name="Heiman D."/>
            <person name="Howarth C."/>
            <person name="Larson L."/>
            <person name="Lui A."/>
            <person name="MacDonald P.J.P."/>
            <person name="Mehta T."/>
            <person name="Montmayeur A."/>
            <person name="Murphy C."/>
            <person name="Neiman D."/>
            <person name="Pearson M."/>
            <person name="Priest M."/>
            <person name="Roberts A."/>
            <person name="Saif S."/>
            <person name="Shea T."/>
            <person name="Shenoy N."/>
            <person name="Sisk P."/>
            <person name="Stolte C."/>
            <person name="Sykes S."/>
            <person name="Yandava C."/>
            <person name="Wortman J."/>
            <person name="Nusbaum C."/>
            <person name="Birren B."/>
        </authorList>
    </citation>
    <scope>NUCLEOTIDE SEQUENCE</scope>
    <source>
        <strain evidence="2">ATCC 64411</strain>
    </source>
</reference>
<feature type="region of interest" description="Disordered" evidence="1">
    <location>
        <begin position="1"/>
        <end position="33"/>
    </location>
</feature>
<evidence type="ECO:0000313" key="3">
    <source>
        <dbReference type="EnsemblFungi" id="MAPG_02652T0"/>
    </source>
</evidence>
<reference evidence="2" key="2">
    <citation type="submission" date="2010-05" db="EMBL/GenBank/DDBJ databases">
        <title>The Genome Sequence of Magnaporthe poae strain ATCC 64411.</title>
        <authorList>
            <consortium name="The Broad Institute Genome Sequencing Platform"/>
            <consortium name="Broad Institute Genome Sequencing Center for Infectious Disease"/>
            <person name="Ma L.-J."/>
            <person name="Dead R."/>
            <person name="Young S."/>
            <person name="Zeng Q."/>
            <person name="Koehrsen M."/>
            <person name="Alvarado L."/>
            <person name="Berlin A."/>
            <person name="Chapman S.B."/>
            <person name="Chen Z."/>
            <person name="Freedman E."/>
            <person name="Gellesch M."/>
            <person name="Goldberg J."/>
            <person name="Griggs A."/>
            <person name="Gujja S."/>
            <person name="Heilman E.R."/>
            <person name="Heiman D."/>
            <person name="Hepburn T."/>
            <person name="Howarth C."/>
            <person name="Jen D."/>
            <person name="Larson L."/>
            <person name="Mehta T."/>
            <person name="Neiman D."/>
            <person name="Pearson M."/>
            <person name="Roberts A."/>
            <person name="Saif S."/>
            <person name="Shea T."/>
            <person name="Shenoy N."/>
            <person name="Sisk P."/>
            <person name="Stolte C."/>
            <person name="Sykes S."/>
            <person name="Walk T."/>
            <person name="White J."/>
            <person name="Yandava C."/>
            <person name="Haas B."/>
            <person name="Nusbaum C."/>
            <person name="Birren B."/>
        </authorList>
    </citation>
    <scope>NUCLEOTIDE SEQUENCE</scope>
    <source>
        <strain evidence="2">ATCC 64411</strain>
    </source>
</reference>
<dbReference type="EnsemblFungi" id="MAPG_02652T0">
    <property type="protein sequence ID" value="MAPG_02652T0"/>
    <property type="gene ID" value="MAPG_02652"/>
</dbReference>
<name>A0A0C4DRY4_MAGP6</name>
<proteinExistence type="predicted"/>
<protein>
    <submittedName>
        <fullName evidence="2 3">Uncharacterized protein</fullName>
    </submittedName>
</protein>
<dbReference type="VEuPathDB" id="FungiDB:MAPG_02652"/>
<dbReference type="AlphaFoldDB" id="A0A0C4DRY4"/>
<dbReference type="EMBL" id="ADBL01000652">
    <property type="status" value="NOT_ANNOTATED_CDS"/>
    <property type="molecule type" value="Genomic_DNA"/>
</dbReference>
<evidence type="ECO:0000256" key="1">
    <source>
        <dbReference type="SAM" id="MobiDB-lite"/>
    </source>
</evidence>
<reference evidence="3" key="5">
    <citation type="submission" date="2015-06" db="UniProtKB">
        <authorList>
            <consortium name="EnsemblFungi"/>
        </authorList>
    </citation>
    <scope>IDENTIFICATION</scope>
    <source>
        <strain evidence="3">ATCC 64411</strain>
    </source>
</reference>
<evidence type="ECO:0000313" key="4">
    <source>
        <dbReference type="Proteomes" id="UP000011715"/>
    </source>
</evidence>